<keyword evidence="3" id="KW-1185">Reference proteome</keyword>
<organism evidence="2 3">
    <name type="scientific">Sphingomonas spermidinifaciens</name>
    <dbReference type="NCBI Taxonomy" id="1141889"/>
    <lineage>
        <taxon>Bacteria</taxon>
        <taxon>Pseudomonadati</taxon>
        <taxon>Pseudomonadota</taxon>
        <taxon>Alphaproteobacteria</taxon>
        <taxon>Sphingomonadales</taxon>
        <taxon>Sphingomonadaceae</taxon>
        <taxon>Sphingomonas</taxon>
    </lineage>
</organism>
<comment type="caution">
    <text evidence="2">The sequence shown here is derived from an EMBL/GenBank/DDBJ whole genome shotgun (WGS) entry which is preliminary data.</text>
</comment>
<feature type="transmembrane region" description="Helical" evidence="1">
    <location>
        <begin position="81"/>
        <end position="104"/>
    </location>
</feature>
<dbReference type="EMBL" id="NWMW01000002">
    <property type="protein sequence ID" value="PCD02328.1"/>
    <property type="molecule type" value="Genomic_DNA"/>
</dbReference>
<gene>
    <name evidence="2" type="ORF">COC42_12880</name>
</gene>
<dbReference type="RefSeq" id="WP_096343707.1">
    <property type="nucleotide sequence ID" value="NZ_NWMW01000002.1"/>
</dbReference>
<dbReference type="Proteomes" id="UP000218366">
    <property type="component" value="Unassembled WGS sequence"/>
</dbReference>
<proteinExistence type="predicted"/>
<accession>A0A2A4B3L9</accession>
<name>A0A2A4B3L9_9SPHN</name>
<protein>
    <submittedName>
        <fullName evidence="2">Uncharacterized protein</fullName>
    </submittedName>
</protein>
<keyword evidence="1" id="KW-0812">Transmembrane</keyword>
<evidence type="ECO:0000313" key="2">
    <source>
        <dbReference type="EMBL" id="PCD02328.1"/>
    </source>
</evidence>
<keyword evidence="1" id="KW-1133">Transmembrane helix</keyword>
<keyword evidence="1" id="KW-0472">Membrane</keyword>
<dbReference type="AlphaFoldDB" id="A0A2A4B3L9"/>
<sequence length="114" mass="11525">MSLGPSIGRIALLVLSGTATLSLIGAIAETADTGPAPPPAAVTRPSPIGEIVPGEVVRVVAPSEAPVPPAPDRELERWLRAISYALTALAGFAAAGVVVLLRIASALSRIADRD</sequence>
<evidence type="ECO:0000313" key="3">
    <source>
        <dbReference type="Proteomes" id="UP000218366"/>
    </source>
</evidence>
<reference evidence="2 3" key="1">
    <citation type="submission" date="2017-09" db="EMBL/GenBank/DDBJ databases">
        <title>Sphingomonas spermidinifaciens 9NM-10, whole genome shotgun sequence.</title>
        <authorList>
            <person name="Feng G."/>
            <person name="Zhu H."/>
        </authorList>
    </citation>
    <scope>NUCLEOTIDE SEQUENCE [LARGE SCALE GENOMIC DNA]</scope>
    <source>
        <strain evidence="2 3">9NM-10</strain>
    </source>
</reference>
<evidence type="ECO:0000256" key="1">
    <source>
        <dbReference type="SAM" id="Phobius"/>
    </source>
</evidence>